<gene>
    <name evidence="2" type="ORF">HMPREF1056_00397</name>
</gene>
<dbReference type="HOGENOM" id="CLU_1811913_0_0_10"/>
<protein>
    <submittedName>
        <fullName evidence="2">Uncharacterized protein</fullName>
    </submittedName>
</protein>
<dbReference type="PATRIC" id="fig|997883.3.peg.418"/>
<dbReference type="AlphaFoldDB" id="A0A0E2B7L4"/>
<comment type="caution">
    <text evidence="2">The sequence shown here is derived from an EMBL/GenBank/DDBJ whole genome shotgun (WGS) entry which is preliminary data.</text>
</comment>
<accession>A0A0E2B7L4</accession>
<feature type="signal peptide" evidence="1">
    <location>
        <begin position="1"/>
        <end position="22"/>
    </location>
</feature>
<dbReference type="Proteomes" id="UP000003879">
    <property type="component" value="Unassembled WGS sequence"/>
</dbReference>
<evidence type="ECO:0000256" key="1">
    <source>
        <dbReference type="SAM" id="SignalP"/>
    </source>
</evidence>
<keyword evidence="1" id="KW-0732">Signal</keyword>
<feature type="chain" id="PRO_5002392599" evidence="1">
    <location>
        <begin position="23"/>
        <end position="142"/>
    </location>
</feature>
<evidence type="ECO:0000313" key="2">
    <source>
        <dbReference type="EMBL" id="EIZ00249.1"/>
    </source>
</evidence>
<dbReference type="EMBL" id="AGXN01000003">
    <property type="protein sequence ID" value="EIZ00249.1"/>
    <property type="molecule type" value="Genomic_DNA"/>
</dbReference>
<sequence length="142" mass="16254">MNKKFFITALVLVSLGMTNVMANTSDNEQIEVSSVDKVATTEYYLEIGTQSGSGLFEEIELLDPTKKVLRIKTKRGGRVELFCYVDNGESYRLWYTADSWTGEIITEEIKANRFTISTSYNESAGSSSTTKYETRYYYIRER</sequence>
<reference evidence="2 3" key="1">
    <citation type="submission" date="2012-02" db="EMBL/GenBank/DDBJ databases">
        <title>The Genome Sequence of Bacteroides fragilis CL07T12C05.</title>
        <authorList>
            <consortium name="The Broad Institute Genome Sequencing Platform"/>
            <person name="Earl A."/>
            <person name="Ward D."/>
            <person name="Feldgarden M."/>
            <person name="Gevers D."/>
            <person name="Zitomersky N.L."/>
            <person name="Coyne M.J."/>
            <person name="Comstock L.E."/>
            <person name="Young S.K."/>
            <person name="Zeng Q."/>
            <person name="Gargeya S."/>
            <person name="Fitzgerald M."/>
            <person name="Haas B."/>
            <person name="Abouelleil A."/>
            <person name="Alvarado L."/>
            <person name="Arachchi H.M."/>
            <person name="Berlin A."/>
            <person name="Chapman S.B."/>
            <person name="Gearin G."/>
            <person name="Goldberg J."/>
            <person name="Griggs A."/>
            <person name="Gujja S."/>
            <person name="Hansen M."/>
            <person name="Heiman D."/>
            <person name="Howarth C."/>
            <person name="Larimer J."/>
            <person name="Lui A."/>
            <person name="MacDonald P.J.P."/>
            <person name="McCowen C."/>
            <person name="Montmayeur A."/>
            <person name="Murphy C."/>
            <person name="Neiman D."/>
            <person name="Pearson M."/>
            <person name="Priest M."/>
            <person name="Roberts A."/>
            <person name="Saif S."/>
            <person name="Shea T."/>
            <person name="Sisk P."/>
            <person name="Stolte C."/>
            <person name="Sykes S."/>
            <person name="Wortman J."/>
            <person name="Nusbaum C."/>
            <person name="Birren B."/>
        </authorList>
    </citation>
    <scope>NUCLEOTIDE SEQUENCE [LARGE SCALE GENOMIC DNA]</scope>
    <source>
        <strain evidence="2 3">CL07T12C05</strain>
    </source>
</reference>
<dbReference type="RefSeq" id="WP_005796692.1">
    <property type="nucleotide sequence ID" value="NZ_JH724215.1"/>
</dbReference>
<evidence type="ECO:0000313" key="3">
    <source>
        <dbReference type="Proteomes" id="UP000003879"/>
    </source>
</evidence>
<name>A0A0E2B7L4_BACFG</name>
<proteinExistence type="predicted"/>
<organism evidence="2 3">
    <name type="scientific">Bacteroides fragilis CL07T12C05</name>
    <dbReference type="NCBI Taxonomy" id="997883"/>
    <lineage>
        <taxon>Bacteria</taxon>
        <taxon>Pseudomonadati</taxon>
        <taxon>Bacteroidota</taxon>
        <taxon>Bacteroidia</taxon>
        <taxon>Bacteroidales</taxon>
        <taxon>Bacteroidaceae</taxon>
        <taxon>Bacteroides</taxon>
    </lineage>
</organism>